<evidence type="ECO:0000259" key="5">
    <source>
        <dbReference type="PROSITE" id="PS50305"/>
    </source>
</evidence>
<dbReference type="InterPro" id="IPR003000">
    <property type="entry name" value="Sirtuin"/>
</dbReference>
<accession>A0AAE0GX43</accession>
<sequence length="437" mass="48775">MDEEPVKMHGELYRGHWQPPKCVTEFDVNARLTFTSIKAHEYYDREDVLNEKVELLAELIRGSNNCMAYTGAGISTAAGIDDYATKSKEKSVTAEARPSVRDWKQARPTKAHHVMTSLHRSGHLKHWIQQNHDSLPQKAGYPQHALNEIHGSLHDPANSVVPYEGQLRDDLYAWLQKWEIENDLCLALGTSLSGFNADRVVETAFQRCQQGLSAGLVIVNLQQTPYDEHSSLRIFSKIDTVMELLAVKLGLSFPGQDYVHVPEVAPDAKLQQDVFLVPFDEFGDPSQEKTVWDLRQGKAVKLTGGPYAGDIGRIVGKNEDGHYRIRFEDSLHPTFKVKYRVFSLWLGNWWLEEATKGHGISPGGRIPFVNVSDPAPLPPSPSPPPQRPPPPPSALLLRHHSSPSPSPAPPPPSPSIIAIFKEPEQEHVDFAECLLIS</sequence>
<dbReference type="PROSITE" id="PS50305">
    <property type="entry name" value="SIRTUIN"/>
    <property type="match status" value="1"/>
</dbReference>
<name>A0AAE0GX43_9CHLO</name>
<dbReference type="Proteomes" id="UP001190700">
    <property type="component" value="Unassembled WGS sequence"/>
</dbReference>
<dbReference type="InterPro" id="IPR050134">
    <property type="entry name" value="NAD-dep_sirtuin_deacylases"/>
</dbReference>
<feature type="region of interest" description="Disordered" evidence="4">
    <location>
        <begin position="365"/>
        <end position="417"/>
    </location>
</feature>
<dbReference type="GO" id="GO:0070403">
    <property type="term" value="F:NAD+ binding"/>
    <property type="evidence" value="ECO:0007669"/>
    <property type="project" value="InterPro"/>
</dbReference>
<feature type="compositionally biased region" description="Pro residues" evidence="4">
    <location>
        <begin position="375"/>
        <end position="393"/>
    </location>
</feature>
<dbReference type="AlphaFoldDB" id="A0AAE0GX43"/>
<feature type="domain" description="Deacetylase sirtuin-type" evidence="5">
    <location>
        <begin position="46"/>
        <end position="252"/>
    </location>
</feature>
<dbReference type="GO" id="GO:0017136">
    <property type="term" value="F:histone deacetylase activity, NAD-dependent"/>
    <property type="evidence" value="ECO:0007669"/>
    <property type="project" value="TreeGrafter"/>
</dbReference>
<gene>
    <name evidence="6" type="ORF">CYMTET_6600</name>
</gene>
<dbReference type="Gene3D" id="3.40.50.1220">
    <property type="entry name" value="TPP-binding domain"/>
    <property type="match status" value="1"/>
</dbReference>
<comment type="caution">
    <text evidence="6">The sequence shown here is derived from an EMBL/GenBank/DDBJ whole genome shotgun (WGS) entry which is preliminary data.</text>
</comment>
<evidence type="ECO:0000256" key="1">
    <source>
        <dbReference type="ARBA" id="ARBA00022679"/>
    </source>
</evidence>
<evidence type="ECO:0000256" key="4">
    <source>
        <dbReference type="SAM" id="MobiDB-lite"/>
    </source>
</evidence>
<keyword evidence="7" id="KW-1185">Reference proteome</keyword>
<dbReference type="GO" id="GO:0005634">
    <property type="term" value="C:nucleus"/>
    <property type="evidence" value="ECO:0007669"/>
    <property type="project" value="TreeGrafter"/>
</dbReference>
<feature type="compositionally biased region" description="Pro residues" evidence="4">
    <location>
        <begin position="404"/>
        <end position="414"/>
    </location>
</feature>
<organism evidence="6 7">
    <name type="scientific">Cymbomonas tetramitiformis</name>
    <dbReference type="NCBI Taxonomy" id="36881"/>
    <lineage>
        <taxon>Eukaryota</taxon>
        <taxon>Viridiplantae</taxon>
        <taxon>Chlorophyta</taxon>
        <taxon>Pyramimonadophyceae</taxon>
        <taxon>Pyramimonadales</taxon>
        <taxon>Pyramimonadaceae</taxon>
        <taxon>Cymbomonas</taxon>
    </lineage>
</organism>
<keyword evidence="2" id="KW-0520">NAD</keyword>
<dbReference type="PANTHER" id="PTHR11085">
    <property type="entry name" value="NAD-DEPENDENT PROTEIN DEACYLASE SIRTUIN-5, MITOCHONDRIAL-RELATED"/>
    <property type="match status" value="1"/>
</dbReference>
<evidence type="ECO:0000313" key="6">
    <source>
        <dbReference type="EMBL" id="KAK3285808.1"/>
    </source>
</evidence>
<evidence type="ECO:0000256" key="2">
    <source>
        <dbReference type="ARBA" id="ARBA00023027"/>
    </source>
</evidence>
<evidence type="ECO:0000313" key="7">
    <source>
        <dbReference type="Proteomes" id="UP001190700"/>
    </source>
</evidence>
<reference evidence="6 7" key="1">
    <citation type="journal article" date="2015" name="Genome Biol. Evol.">
        <title>Comparative Genomics of a Bacterivorous Green Alga Reveals Evolutionary Causalities and Consequences of Phago-Mixotrophic Mode of Nutrition.</title>
        <authorList>
            <person name="Burns J.A."/>
            <person name="Paasch A."/>
            <person name="Narechania A."/>
            <person name="Kim E."/>
        </authorList>
    </citation>
    <scope>NUCLEOTIDE SEQUENCE [LARGE SCALE GENOMIC DNA]</scope>
    <source>
        <strain evidence="6 7">PLY_AMNH</strain>
    </source>
</reference>
<comment type="caution">
    <text evidence="3">Lacks conserved residue(s) required for the propagation of feature annotation.</text>
</comment>
<dbReference type="SUPFAM" id="SSF52467">
    <property type="entry name" value="DHS-like NAD/FAD-binding domain"/>
    <property type="match status" value="1"/>
</dbReference>
<evidence type="ECO:0000256" key="3">
    <source>
        <dbReference type="PROSITE-ProRule" id="PRU00236"/>
    </source>
</evidence>
<dbReference type="SMART" id="SM00739">
    <property type="entry name" value="KOW"/>
    <property type="match status" value="1"/>
</dbReference>
<dbReference type="Pfam" id="PF02146">
    <property type="entry name" value="SIR2"/>
    <property type="match status" value="1"/>
</dbReference>
<dbReference type="PANTHER" id="PTHR11085:SF10">
    <property type="entry name" value="NAD-DEPENDENT PROTEIN DEACYLASE SIRTUIN-5, MITOCHONDRIAL-RELATED"/>
    <property type="match status" value="1"/>
</dbReference>
<protein>
    <recommendedName>
        <fullName evidence="5">Deacetylase sirtuin-type domain-containing protein</fullName>
    </recommendedName>
</protein>
<dbReference type="InterPro" id="IPR026590">
    <property type="entry name" value="Ssirtuin_cat_dom"/>
</dbReference>
<dbReference type="EMBL" id="LGRX02001623">
    <property type="protein sequence ID" value="KAK3285808.1"/>
    <property type="molecule type" value="Genomic_DNA"/>
</dbReference>
<dbReference type="InterPro" id="IPR029035">
    <property type="entry name" value="DHS-like_NAD/FAD-binding_dom"/>
</dbReference>
<proteinExistence type="predicted"/>
<dbReference type="InterPro" id="IPR005824">
    <property type="entry name" value="KOW"/>
</dbReference>
<keyword evidence="1" id="KW-0808">Transferase</keyword>